<evidence type="ECO:0008006" key="5">
    <source>
        <dbReference type="Google" id="ProtNLM"/>
    </source>
</evidence>
<organism evidence="3 4">
    <name type="scientific">Anaeromyxobacter oryzae</name>
    <dbReference type="NCBI Taxonomy" id="2918170"/>
    <lineage>
        <taxon>Bacteria</taxon>
        <taxon>Pseudomonadati</taxon>
        <taxon>Myxococcota</taxon>
        <taxon>Myxococcia</taxon>
        <taxon>Myxococcales</taxon>
        <taxon>Cystobacterineae</taxon>
        <taxon>Anaeromyxobacteraceae</taxon>
        <taxon>Anaeromyxobacter</taxon>
    </lineage>
</organism>
<keyword evidence="2" id="KW-0732">Signal</keyword>
<evidence type="ECO:0000313" key="4">
    <source>
        <dbReference type="Proteomes" id="UP001162891"/>
    </source>
</evidence>
<feature type="chain" id="PRO_5045036423" description="DUF3570 domain-containing protein" evidence="2">
    <location>
        <begin position="24"/>
        <end position="449"/>
    </location>
</feature>
<evidence type="ECO:0000313" key="3">
    <source>
        <dbReference type="EMBL" id="BDG06734.1"/>
    </source>
</evidence>
<keyword evidence="4" id="KW-1185">Reference proteome</keyword>
<sequence length="449" mass="48967">MGRLRQGLTTAFLFAALTGPAGAAEMTRLQSAEPGDPFALQFSIRWDREQERATISREQAYAPTPAQGDLTELRYSRVKNDLVTRAALALYTDLELHVEVPYSLGDDAAWRFGSRNGIPVNASTSSIAQNGVDAMGRPCVAAPCSLFPVGSEENTVFHGGNLGDLRAGLAWGIFNDQRDDTKPYWLVGLDVTFPTAPLYDPAENRGSNWQSPHAVEAKRGASGEKVWRYDLYTALSRRFGVVDPYFKAHVTAVLPSSSTYSNCDHVAELANPTNGAPAQMTLAAVTNCADPRWKDDAKAKLPFVAGLTFGTELVPFEDTKEDQKVTFDFRVWADYTSSSRFYNELTDASGKLHDTEAYLTMGAYMGLYLRASRWVSLQATASLATRSSHWLSGESLGKGGQPPSGDLSGATPNPDLNPNFDWRYDAPGNRFRISEVSVFSLGVAGVLTF</sequence>
<reference evidence="4" key="1">
    <citation type="journal article" date="2022" name="Int. J. Syst. Evol. Microbiol.">
        <title>Anaeromyxobacter oryzae sp. nov., Anaeromyxobacter diazotrophicus sp. nov. and Anaeromyxobacter paludicola sp. nov., isolated from paddy soils.</title>
        <authorList>
            <person name="Itoh H."/>
            <person name="Xu Z."/>
            <person name="Mise K."/>
            <person name="Masuda Y."/>
            <person name="Ushijima N."/>
            <person name="Hayakawa C."/>
            <person name="Shiratori Y."/>
            <person name="Senoo K."/>
        </authorList>
    </citation>
    <scope>NUCLEOTIDE SEQUENCE [LARGE SCALE GENOMIC DNA]</scope>
    <source>
        <strain evidence="4">Red232</strain>
    </source>
</reference>
<feature type="signal peptide" evidence="2">
    <location>
        <begin position="1"/>
        <end position="23"/>
    </location>
</feature>
<evidence type="ECO:0000256" key="1">
    <source>
        <dbReference type="SAM" id="MobiDB-lite"/>
    </source>
</evidence>
<evidence type="ECO:0000256" key="2">
    <source>
        <dbReference type="SAM" id="SignalP"/>
    </source>
</evidence>
<name>A0ABN6N459_9BACT</name>
<protein>
    <recommendedName>
        <fullName evidence="5">DUF3570 domain-containing protein</fullName>
    </recommendedName>
</protein>
<dbReference type="EMBL" id="AP025591">
    <property type="protein sequence ID" value="BDG06734.1"/>
    <property type="molecule type" value="Genomic_DNA"/>
</dbReference>
<proteinExistence type="predicted"/>
<dbReference type="Proteomes" id="UP001162891">
    <property type="component" value="Chromosome"/>
</dbReference>
<feature type="region of interest" description="Disordered" evidence="1">
    <location>
        <begin position="393"/>
        <end position="413"/>
    </location>
</feature>
<accession>A0ABN6N459</accession>
<dbReference type="RefSeq" id="WP_248357212.1">
    <property type="nucleotide sequence ID" value="NZ_AP025591.1"/>
</dbReference>
<gene>
    <name evidence="3" type="ORF">AMOR_57300</name>
</gene>